<sequence length="368" mass="42708">MSKQYEVEDIVDSRMVNSKIEYLIKWKDYSEDDNTWEPAANLKNSQDLLQKYKDRMREKEEAAKLAATTPTRGKKVKNAVSPKVPKTPETSSDDDEDSDVDEMMPKRRTRKRSSTSKPRSVRKSARLNYTPVVREDVDSSEEDLKTRTPTRSQKRHVPITDDDTVNLGSYLRKTGAEIVFVNFKFDDKNLKTMQTPILEDIPSQSDIKKGISYIYAELKPKKYVVKLTGLDVLAVVDKKAVQNAEMMEFQNFKTKFHECIESLNQDIAKCESAIQLHYKNLREKAVPEDKGLRADIHFRREQIEGIDRNAKMRYDAQKKILSGHALSKGLDVLDEHQKAYESEDDPKIFTYTRVRTDITHHRAFFEEF</sequence>
<dbReference type="Proteomes" id="UP000887576">
    <property type="component" value="Unplaced"/>
</dbReference>
<evidence type="ECO:0000313" key="1">
    <source>
        <dbReference type="Proteomes" id="UP000887576"/>
    </source>
</evidence>
<name>A0AC34QKA4_9BILA</name>
<reference evidence="2" key="1">
    <citation type="submission" date="2022-11" db="UniProtKB">
        <authorList>
            <consortium name="WormBaseParasite"/>
        </authorList>
    </citation>
    <scope>IDENTIFICATION</scope>
</reference>
<organism evidence="1 2">
    <name type="scientific">Panagrolaimus sp. JU765</name>
    <dbReference type="NCBI Taxonomy" id="591449"/>
    <lineage>
        <taxon>Eukaryota</taxon>
        <taxon>Metazoa</taxon>
        <taxon>Ecdysozoa</taxon>
        <taxon>Nematoda</taxon>
        <taxon>Chromadorea</taxon>
        <taxon>Rhabditida</taxon>
        <taxon>Tylenchina</taxon>
        <taxon>Panagrolaimomorpha</taxon>
        <taxon>Panagrolaimoidea</taxon>
        <taxon>Panagrolaimidae</taxon>
        <taxon>Panagrolaimus</taxon>
    </lineage>
</organism>
<protein>
    <submittedName>
        <fullName evidence="2">Chromo domain-containing protein</fullName>
    </submittedName>
</protein>
<dbReference type="WBParaSite" id="JU765_v2.g16983.t1">
    <property type="protein sequence ID" value="JU765_v2.g16983.t1"/>
    <property type="gene ID" value="JU765_v2.g16983"/>
</dbReference>
<proteinExistence type="predicted"/>
<evidence type="ECO:0000313" key="2">
    <source>
        <dbReference type="WBParaSite" id="JU765_v2.g16983.t1"/>
    </source>
</evidence>
<accession>A0AC34QKA4</accession>